<name>A0A5D0CLK3_9BACL</name>
<comment type="caution">
    <text evidence="2">The sequence shown here is derived from an EMBL/GenBank/DDBJ whole genome shotgun (WGS) entry which is preliminary data.</text>
</comment>
<evidence type="ECO:0000259" key="1">
    <source>
        <dbReference type="Pfam" id="PF13524"/>
    </source>
</evidence>
<dbReference type="RefSeq" id="WP_148456986.1">
    <property type="nucleotide sequence ID" value="NZ_VSDO01000005.1"/>
</dbReference>
<sequence>MTTTVFSPVGGELLTSWERGRQDGLRDGYLEGYLRGRSNAIVERVKPQFPFRQVRVLYVGSGKGFPYSPIDEAVISTLRQMTAETIICEAGVPMPELAASTRPDLVLVLDGMEQSLEHIDQVRTLGIRTAVWMTDDPYYTDITFNMAPHYDYVFTLERNCIDLYRSLGCPNVHYLPFAAFPEHYRPSVARVPEIRNVGFIGSAYWNRVTFFQPIIGPLMDRGLSMNGLWWDRLPEYPAYAERIDLGKWMGPLETSQVYGSTKIMINLHRSPFEETVNKNAAGIPAISPNPRTFEISACATLQMVDARDDLASFYRPGVEIETFTSPQELLEKVDFYLTHEKERQDIALRALERTYREHTYSNRIDEMLRIIFG</sequence>
<keyword evidence="3" id="KW-1185">Reference proteome</keyword>
<dbReference type="Proteomes" id="UP000325218">
    <property type="component" value="Unassembled WGS sequence"/>
</dbReference>
<keyword evidence="2" id="KW-0808">Transferase</keyword>
<dbReference type="GO" id="GO:0016740">
    <property type="term" value="F:transferase activity"/>
    <property type="evidence" value="ECO:0007669"/>
    <property type="project" value="UniProtKB-KW"/>
</dbReference>
<dbReference type="OrthoDB" id="110463at2"/>
<dbReference type="InterPro" id="IPR055259">
    <property type="entry name" value="YkvP/CgeB_Glyco_trans-like"/>
</dbReference>
<feature type="domain" description="Spore protein YkvP/CgeB glycosyl transferase-like" evidence="1">
    <location>
        <begin position="227"/>
        <end position="368"/>
    </location>
</feature>
<evidence type="ECO:0000313" key="2">
    <source>
        <dbReference type="EMBL" id="TYA10889.1"/>
    </source>
</evidence>
<organism evidence="2 3">
    <name type="scientific">Paenibacillus faecis</name>
    <dbReference type="NCBI Taxonomy" id="862114"/>
    <lineage>
        <taxon>Bacteria</taxon>
        <taxon>Bacillati</taxon>
        <taxon>Bacillota</taxon>
        <taxon>Bacilli</taxon>
        <taxon>Bacillales</taxon>
        <taxon>Paenibacillaceae</taxon>
        <taxon>Paenibacillus</taxon>
    </lineage>
</organism>
<dbReference type="AlphaFoldDB" id="A0A5D0CLK3"/>
<proteinExistence type="predicted"/>
<dbReference type="EMBL" id="VSDO01000005">
    <property type="protein sequence ID" value="TYA10889.1"/>
    <property type="molecule type" value="Genomic_DNA"/>
</dbReference>
<reference evidence="2 3" key="1">
    <citation type="submission" date="2019-08" db="EMBL/GenBank/DDBJ databases">
        <title>Genome sequencing of Paenibacillus faecis DSM 23593(T).</title>
        <authorList>
            <person name="Kook J.-K."/>
            <person name="Park S.-N."/>
            <person name="Lim Y.K."/>
        </authorList>
    </citation>
    <scope>NUCLEOTIDE SEQUENCE [LARGE SCALE GENOMIC DNA]</scope>
    <source>
        <strain evidence="2 3">DSM 23593</strain>
    </source>
</reference>
<dbReference type="Pfam" id="PF13524">
    <property type="entry name" value="Glyco_trans_1_2"/>
    <property type="match status" value="1"/>
</dbReference>
<protein>
    <submittedName>
        <fullName evidence="2">Glycosyltransferase</fullName>
    </submittedName>
</protein>
<evidence type="ECO:0000313" key="3">
    <source>
        <dbReference type="Proteomes" id="UP000325218"/>
    </source>
</evidence>
<gene>
    <name evidence="2" type="ORF">FRY98_24265</name>
</gene>
<accession>A0A5D0CLK3</accession>